<comment type="similarity">
    <text evidence="1">Belongs to the SNF7 family.</text>
</comment>
<dbReference type="GO" id="GO:0005771">
    <property type="term" value="C:multivesicular body"/>
    <property type="evidence" value="ECO:0007669"/>
    <property type="project" value="TreeGrafter"/>
</dbReference>
<dbReference type="OMA" id="GVKQMQK"/>
<evidence type="ECO:0000256" key="3">
    <source>
        <dbReference type="SAM" id="Coils"/>
    </source>
</evidence>
<dbReference type="GeneID" id="54782808"/>
<evidence type="ECO:0000313" key="5">
    <source>
        <dbReference type="EMBL" id="KAA8899674.1"/>
    </source>
</evidence>
<evidence type="ECO:0000256" key="2">
    <source>
        <dbReference type="ARBA" id="ARBA00023054"/>
    </source>
</evidence>
<accession>A0A642UIQ2</accession>
<dbReference type="GO" id="GO:0006900">
    <property type="term" value="P:vesicle budding from membrane"/>
    <property type="evidence" value="ECO:0007669"/>
    <property type="project" value="TreeGrafter"/>
</dbReference>
<organism evidence="5 6">
    <name type="scientific">Diutina rugosa</name>
    <name type="common">Yeast</name>
    <name type="synonym">Candida rugosa</name>
    <dbReference type="NCBI Taxonomy" id="5481"/>
    <lineage>
        <taxon>Eukaryota</taxon>
        <taxon>Fungi</taxon>
        <taxon>Dikarya</taxon>
        <taxon>Ascomycota</taxon>
        <taxon>Saccharomycotina</taxon>
        <taxon>Pichiomycetes</taxon>
        <taxon>Debaryomycetaceae</taxon>
        <taxon>Diutina</taxon>
    </lineage>
</organism>
<dbReference type="InterPro" id="IPR005024">
    <property type="entry name" value="Snf7_fam"/>
</dbReference>
<protein>
    <recommendedName>
        <fullName evidence="7">Charged multivesicular body protein 5</fullName>
    </recommendedName>
</protein>
<dbReference type="VEuPathDB" id="FungiDB:DIURU_004157"/>
<reference evidence="5 6" key="1">
    <citation type="submission" date="2019-07" db="EMBL/GenBank/DDBJ databases">
        <title>Genome assembly of two rare yeast pathogens: Diutina rugosa and Trichomonascus ciferrii.</title>
        <authorList>
            <person name="Mixao V."/>
            <person name="Saus E."/>
            <person name="Hansen A."/>
            <person name="Lass-Flor C."/>
            <person name="Gabaldon T."/>
        </authorList>
    </citation>
    <scope>NUCLEOTIDE SEQUENCE [LARGE SCALE GENOMIC DNA]</scope>
    <source>
        <strain evidence="5 6">CBS 613</strain>
    </source>
</reference>
<feature type="region of interest" description="Disordered" evidence="4">
    <location>
        <begin position="176"/>
        <end position="212"/>
    </location>
</feature>
<dbReference type="PANTHER" id="PTHR22761">
    <property type="entry name" value="CHARGED MULTIVESICULAR BODY PROTEIN"/>
    <property type="match status" value="1"/>
</dbReference>
<keyword evidence="6" id="KW-1185">Reference proteome</keyword>
<dbReference type="OrthoDB" id="3973241at2759"/>
<name>A0A642UIQ2_DIURU</name>
<dbReference type="EMBL" id="SWFT01000121">
    <property type="protein sequence ID" value="KAA8899674.1"/>
    <property type="molecule type" value="Genomic_DNA"/>
</dbReference>
<dbReference type="Proteomes" id="UP000449547">
    <property type="component" value="Unassembled WGS sequence"/>
</dbReference>
<feature type="compositionally biased region" description="Basic and acidic residues" evidence="4">
    <location>
        <begin position="195"/>
        <end position="212"/>
    </location>
</feature>
<gene>
    <name evidence="5" type="ORF">DIURU_004157</name>
</gene>
<evidence type="ECO:0008006" key="7">
    <source>
        <dbReference type="Google" id="ProtNLM"/>
    </source>
</evidence>
<dbReference type="Gene3D" id="6.10.140.1230">
    <property type="match status" value="1"/>
</dbReference>
<dbReference type="Pfam" id="PF03357">
    <property type="entry name" value="Snf7"/>
    <property type="match status" value="1"/>
</dbReference>
<keyword evidence="2 3" id="KW-0175">Coiled coil</keyword>
<dbReference type="GO" id="GO:0032511">
    <property type="term" value="P:late endosome to vacuole transport via multivesicular body sorting pathway"/>
    <property type="evidence" value="ECO:0007669"/>
    <property type="project" value="TreeGrafter"/>
</dbReference>
<comment type="caution">
    <text evidence="5">The sequence shown here is derived from an EMBL/GenBank/DDBJ whole genome shotgun (WGS) entry which is preliminary data.</text>
</comment>
<sequence length="212" mass="23842">MNRLFGRGNTAPKPSLNDAIGSIDERVGSLDVKLTKINSELSTYQQKMSRMRDGPGKSALKQKALKLLRQRKQIEAQRDQLESQSWNMTQAQMTTENLKNTMITVDAMKTTNKALKQQYGKIDIDKIEDLQDEMLDLIEKSNDLQEALSTNIGDVDDISESELDAELDALGEEMEFERELGESTGGLPSYLEETELPKFIDEPEEPQKEAAA</sequence>
<evidence type="ECO:0000256" key="1">
    <source>
        <dbReference type="ARBA" id="ARBA00006190"/>
    </source>
</evidence>
<dbReference type="AlphaFoldDB" id="A0A642UIQ2"/>
<dbReference type="RefSeq" id="XP_034011020.1">
    <property type="nucleotide sequence ID" value="XM_034156999.1"/>
</dbReference>
<dbReference type="PANTHER" id="PTHR22761:SF12">
    <property type="entry name" value="CHARGED MULTIVESICULAR BODY PROTEIN 5"/>
    <property type="match status" value="1"/>
</dbReference>
<feature type="coiled-coil region" evidence="3">
    <location>
        <begin position="57"/>
        <end position="84"/>
    </location>
</feature>
<evidence type="ECO:0000313" key="6">
    <source>
        <dbReference type="Proteomes" id="UP000449547"/>
    </source>
</evidence>
<proteinExistence type="inferred from homology"/>
<evidence type="ECO:0000256" key="4">
    <source>
        <dbReference type="SAM" id="MobiDB-lite"/>
    </source>
</evidence>